<sequence length="179" mass="21085">MADRSEAKTKDSARPHKTKSKKPTEIPLKTPRHKSAKLKKEDICAVQMKLDDAASKFELYANEIEKLVKKLKLYELKFERREIKNFQYVMEQAASQMKILVRFEDMLNSFEVELLTKEERNKDLVEIHKPKIDKLKLDLDLKRILLRKLMEEVDVKYKFFVAEVEKRSTASTSGKKTTH</sequence>
<name>A0ABP0FKN4_CLALP</name>
<accession>A0ABP0FKN4</accession>
<organism evidence="3 4">
    <name type="scientific">Clavelina lepadiformis</name>
    <name type="common">Light-bulb sea squirt</name>
    <name type="synonym">Ascidia lepadiformis</name>
    <dbReference type="NCBI Taxonomy" id="159417"/>
    <lineage>
        <taxon>Eukaryota</taxon>
        <taxon>Metazoa</taxon>
        <taxon>Chordata</taxon>
        <taxon>Tunicata</taxon>
        <taxon>Ascidiacea</taxon>
        <taxon>Aplousobranchia</taxon>
        <taxon>Clavelinidae</taxon>
        <taxon>Clavelina</taxon>
    </lineage>
</organism>
<evidence type="ECO:0000256" key="1">
    <source>
        <dbReference type="SAM" id="Coils"/>
    </source>
</evidence>
<reference evidence="3 4" key="1">
    <citation type="submission" date="2024-02" db="EMBL/GenBank/DDBJ databases">
        <authorList>
            <person name="Daric V."/>
            <person name="Darras S."/>
        </authorList>
    </citation>
    <scope>NUCLEOTIDE SEQUENCE [LARGE SCALE GENOMIC DNA]</scope>
</reference>
<comment type="caution">
    <text evidence="3">The sequence shown here is derived from an EMBL/GenBank/DDBJ whole genome shotgun (WGS) entry which is preliminary data.</text>
</comment>
<feature type="coiled-coil region" evidence="1">
    <location>
        <begin position="50"/>
        <end position="77"/>
    </location>
</feature>
<evidence type="ECO:0000313" key="3">
    <source>
        <dbReference type="EMBL" id="CAK8678932.1"/>
    </source>
</evidence>
<dbReference type="Proteomes" id="UP001642483">
    <property type="component" value="Unassembled WGS sequence"/>
</dbReference>
<feature type="region of interest" description="Disordered" evidence="2">
    <location>
        <begin position="1"/>
        <end position="37"/>
    </location>
</feature>
<keyword evidence="4" id="KW-1185">Reference proteome</keyword>
<gene>
    <name evidence="3" type="ORF">CVLEPA_LOCUS9201</name>
</gene>
<protein>
    <submittedName>
        <fullName evidence="3">Uncharacterized protein</fullName>
    </submittedName>
</protein>
<feature type="compositionally biased region" description="Basic and acidic residues" evidence="2">
    <location>
        <begin position="1"/>
        <end position="14"/>
    </location>
</feature>
<evidence type="ECO:0000256" key="2">
    <source>
        <dbReference type="SAM" id="MobiDB-lite"/>
    </source>
</evidence>
<evidence type="ECO:0000313" key="4">
    <source>
        <dbReference type="Proteomes" id="UP001642483"/>
    </source>
</evidence>
<proteinExistence type="predicted"/>
<dbReference type="EMBL" id="CAWYQH010000057">
    <property type="protein sequence ID" value="CAK8678932.1"/>
    <property type="molecule type" value="Genomic_DNA"/>
</dbReference>
<keyword evidence="1" id="KW-0175">Coiled coil</keyword>